<reference evidence="3 4" key="2">
    <citation type="submission" date="2017-02" db="EMBL/GenBank/DDBJ databases">
        <title>A genome survey and senescence transcriptome analysis in Lentinula edodes.</title>
        <authorList>
            <person name="Sakamoto Y."/>
            <person name="Nakade K."/>
            <person name="Sato S."/>
            <person name="Yoshida Y."/>
            <person name="Miyazaki K."/>
            <person name="Natsume S."/>
            <person name="Konno N."/>
        </authorList>
    </citation>
    <scope>NUCLEOTIDE SEQUENCE [LARGE SCALE GENOMIC DNA]</scope>
    <source>
        <strain evidence="3 4">NBRC 111202</strain>
    </source>
</reference>
<dbReference type="AlphaFoldDB" id="A0A1Q3DWY1"/>
<reference evidence="3 4" key="1">
    <citation type="submission" date="2016-08" db="EMBL/GenBank/DDBJ databases">
        <authorList>
            <consortium name="Lentinula edodes genome sequencing consortium"/>
            <person name="Sakamoto Y."/>
            <person name="Nakade K."/>
            <person name="Sato S."/>
            <person name="Yoshida Y."/>
            <person name="Miyazaki K."/>
            <person name="Natsume S."/>
            <person name="Konno N."/>
        </authorList>
    </citation>
    <scope>NUCLEOTIDE SEQUENCE [LARGE SCALE GENOMIC DNA]</scope>
    <source>
        <strain evidence="3 4">NBRC 111202</strain>
    </source>
</reference>
<dbReference type="GO" id="GO:0005634">
    <property type="term" value="C:nucleus"/>
    <property type="evidence" value="ECO:0007669"/>
    <property type="project" value="UniProtKB-ARBA"/>
</dbReference>
<dbReference type="InterPro" id="IPR036397">
    <property type="entry name" value="RNaseH_sf"/>
</dbReference>
<gene>
    <name evidence="3" type="ORF">LENED_000972</name>
</gene>
<dbReference type="Proteomes" id="UP000188533">
    <property type="component" value="Unassembled WGS sequence"/>
</dbReference>
<dbReference type="InterPro" id="IPR012337">
    <property type="entry name" value="RNaseH-like_sf"/>
</dbReference>
<accession>A0A1Q3DWY1</accession>
<protein>
    <submittedName>
        <fullName evidence="3">Retrotransposon-like family member (Retr-1) partial</fullName>
    </submittedName>
</protein>
<dbReference type="SUPFAM" id="SSF53098">
    <property type="entry name" value="Ribonuclease H-like"/>
    <property type="match status" value="1"/>
</dbReference>
<evidence type="ECO:0000259" key="2">
    <source>
        <dbReference type="PROSITE" id="PS50994"/>
    </source>
</evidence>
<dbReference type="EMBL" id="BDGU01000015">
    <property type="protein sequence ID" value="GAV99512.1"/>
    <property type="molecule type" value="Genomic_DNA"/>
</dbReference>
<dbReference type="InterPro" id="IPR001584">
    <property type="entry name" value="Integrase_cat-core"/>
</dbReference>
<feature type="domain" description="Integrase catalytic" evidence="2">
    <location>
        <begin position="1"/>
        <end position="107"/>
    </location>
</feature>
<keyword evidence="4" id="KW-1185">Reference proteome</keyword>
<dbReference type="GO" id="GO:0015074">
    <property type="term" value="P:DNA integration"/>
    <property type="evidence" value="ECO:0007669"/>
    <property type="project" value="InterPro"/>
</dbReference>
<dbReference type="PANTHER" id="PTHR37984">
    <property type="entry name" value="PROTEIN CBG26694"/>
    <property type="match status" value="1"/>
</dbReference>
<dbReference type="GO" id="GO:0003723">
    <property type="term" value="F:RNA binding"/>
    <property type="evidence" value="ECO:0007669"/>
    <property type="project" value="UniProtKB-KW"/>
</dbReference>
<comment type="caution">
    <text evidence="3">The sequence shown here is derived from an EMBL/GenBank/DDBJ whole genome shotgun (WGS) entry which is preliminary data.</text>
</comment>
<dbReference type="PROSITE" id="PS50994">
    <property type="entry name" value="INTEGRASE"/>
    <property type="match status" value="1"/>
</dbReference>
<evidence type="ECO:0000313" key="4">
    <source>
        <dbReference type="Proteomes" id="UP000188533"/>
    </source>
</evidence>
<organism evidence="3 4">
    <name type="scientific">Lentinula edodes</name>
    <name type="common">Shiitake mushroom</name>
    <name type="synonym">Lentinus edodes</name>
    <dbReference type="NCBI Taxonomy" id="5353"/>
    <lineage>
        <taxon>Eukaryota</taxon>
        <taxon>Fungi</taxon>
        <taxon>Dikarya</taxon>
        <taxon>Basidiomycota</taxon>
        <taxon>Agaricomycotina</taxon>
        <taxon>Agaricomycetes</taxon>
        <taxon>Agaricomycetidae</taxon>
        <taxon>Agaricales</taxon>
        <taxon>Marasmiineae</taxon>
        <taxon>Omphalotaceae</taxon>
        <taxon>Lentinula</taxon>
    </lineage>
</organism>
<proteinExistence type="predicted"/>
<keyword evidence="1" id="KW-0694">RNA-binding</keyword>
<name>A0A1Q3DWY1_LENED</name>
<dbReference type="InterPro" id="IPR050951">
    <property type="entry name" value="Retrovirus_Pol_polyprotein"/>
</dbReference>
<dbReference type="PANTHER" id="PTHR37984:SF5">
    <property type="entry name" value="PROTEIN NYNRIN-LIKE"/>
    <property type="match status" value="1"/>
</dbReference>
<evidence type="ECO:0000256" key="1">
    <source>
        <dbReference type="ARBA" id="ARBA00022884"/>
    </source>
</evidence>
<evidence type="ECO:0000313" key="3">
    <source>
        <dbReference type="EMBL" id="GAV99512.1"/>
    </source>
</evidence>
<sequence length="260" mass="29902">MTDNGTHFANKEVAALCAKWGTKQHFTPAYSPWVNGLVEGTNKILLHVLKRLCAPKLGEDSEEFLAMNWETLPEKWPEYLDEAVRIINSCILPSVRFSPNELLLGAVVNTRRTPIAEATSVLPQQDVAVQAAYVAQQQLDGYNAFVSHALKRKGTFDRRILKKEGKEVVFRKGDLVQVYRSDLDYTFKTIKKIIPKWSRPYRVVERDVNSYTLETTGGQLIEEKRFAARRLREFKPRLGTKLALEQQEIIRRREENEKKA</sequence>
<dbReference type="Gene3D" id="3.30.420.10">
    <property type="entry name" value="Ribonuclease H-like superfamily/Ribonuclease H"/>
    <property type="match status" value="1"/>
</dbReference>